<organism evidence="1 2">
    <name type="scientific">Pluteus cervinus</name>
    <dbReference type="NCBI Taxonomy" id="181527"/>
    <lineage>
        <taxon>Eukaryota</taxon>
        <taxon>Fungi</taxon>
        <taxon>Dikarya</taxon>
        <taxon>Basidiomycota</taxon>
        <taxon>Agaricomycotina</taxon>
        <taxon>Agaricomycetes</taxon>
        <taxon>Agaricomycetidae</taxon>
        <taxon>Agaricales</taxon>
        <taxon>Pluteineae</taxon>
        <taxon>Pluteaceae</taxon>
        <taxon>Pluteus</taxon>
    </lineage>
</organism>
<accession>A0ACD3B053</accession>
<reference evidence="1 2" key="1">
    <citation type="journal article" date="2019" name="Nat. Ecol. Evol.">
        <title>Megaphylogeny resolves global patterns of mushroom evolution.</title>
        <authorList>
            <person name="Varga T."/>
            <person name="Krizsan K."/>
            <person name="Foldi C."/>
            <person name="Dima B."/>
            <person name="Sanchez-Garcia M."/>
            <person name="Sanchez-Ramirez S."/>
            <person name="Szollosi G.J."/>
            <person name="Szarkandi J.G."/>
            <person name="Papp V."/>
            <person name="Albert L."/>
            <person name="Andreopoulos W."/>
            <person name="Angelini C."/>
            <person name="Antonin V."/>
            <person name="Barry K.W."/>
            <person name="Bougher N.L."/>
            <person name="Buchanan P."/>
            <person name="Buyck B."/>
            <person name="Bense V."/>
            <person name="Catcheside P."/>
            <person name="Chovatia M."/>
            <person name="Cooper J."/>
            <person name="Damon W."/>
            <person name="Desjardin D."/>
            <person name="Finy P."/>
            <person name="Geml J."/>
            <person name="Haridas S."/>
            <person name="Hughes K."/>
            <person name="Justo A."/>
            <person name="Karasinski D."/>
            <person name="Kautmanova I."/>
            <person name="Kiss B."/>
            <person name="Kocsube S."/>
            <person name="Kotiranta H."/>
            <person name="LaButti K.M."/>
            <person name="Lechner B.E."/>
            <person name="Liimatainen K."/>
            <person name="Lipzen A."/>
            <person name="Lukacs Z."/>
            <person name="Mihaltcheva S."/>
            <person name="Morgado L.N."/>
            <person name="Niskanen T."/>
            <person name="Noordeloos M.E."/>
            <person name="Ohm R.A."/>
            <person name="Ortiz-Santana B."/>
            <person name="Ovrebo C."/>
            <person name="Racz N."/>
            <person name="Riley R."/>
            <person name="Savchenko A."/>
            <person name="Shiryaev A."/>
            <person name="Soop K."/>
            <person name="Spirin V."/>
            <person name="Szebenyi C."/>
            <person name="Tomsovsky M."/>
            <person name="Tulloss R.E."/>
            <person name="Uehling J."/>
            <person name="Grigoriev I.V."/>
            <person name="Vagvolgyi C."/>
            <person name="Papp T."/>
            <person name="Martin F.M."/>
            <person name="Miettinen O."/>
            <person name="Hibbett D.S."/>
            <person name="Nagy L.G."/>
        </authorList>
    </citation>
    <scope>NUCLEOTIDE SEQUENCE [LARGE SCALE GENOMIC DNA]</scope>
    <source>
        <strain evidence="1 2">NL-1719</strain>
    </source>
</reference>
<gene>
    <name evidence="1" type="ORF">BDN72DRAFT_793842</name>
</gene>
<sequence>MSAAVLTSIPPGIGKLAGPPILGHMFNWGLYGMLCIQVYIYYLSFPKDPLLPKLIVYFSLILETLQVILNAHDLFVVFGLGYGNLEVLNDIHFAWLAIPILSGIISVTVQTFYAYRITVLSNGKLAKAISALIVAVAIMQFAGAIATGVKTKSIGLFSQLQDNTFTPGTIWLAGSAFCDVLIAISMTTYLWNSKTGFNATKVLLTRLVRLTIETGAITATFAIVEISLFLAFPSDNYHLAPALCLSKMYSNTLMVVLNSRSHIVGGREALYGGGLDDVHVMSTCRFLDPDAGAAIPGDDARGLKGIRIRTETWRDDV</sequence>
<keyword evidence="2" id="KW-1185">Reference proteome</keyword>
<name>A0ACD3B053_9AGAR</name>
<proteinExistence type="predicted"/>
<dbReference type="Proteomes" id="UP000308600">
    <property type="component" value="Unassembled WGS sequence"/>
</dbReference>
<protein>
    <submittedName>
        <fullName evidence="1">Uncharacterized protein</fullName>
    </submittedName>
</protein>
<evidence type="ECO:0000313" key="1">
    <source>
        <dbReference type="EMBL" id="TFK71470.1"/>
    </source>
</evidence>
<evidence type="ECO:0000313" key="2">
    <source>
        <dbReference type="Proteomes" id="UP000308600"/>
    </source>
</evidence>
<dbReference type="EMBL" id="ML208297">
    <property type="protein sequence ID" value="TFK71470.1"/>
    <property type="molecule type" value="Genomic_DNA"/>
</dbReference>